<keyword evidence="5" id="KW-1284">Encapsulin nanocompartment</keyword>
<keyword evidence="8" id="KW-1185">Reference proteome</keyword>
<dbReference type="eggNOG" id="COG3461">
    <property type="taxonomic scope" value="Bacteria"/>
</dbReference>
<dbReference type="InterPro" id="IPR030907">
    <property type="entry name" value="Ferrit_encaps"/>
</dbReference>
<dbReference type="GO" id="GO:0140737">
    <property type="term" value="C:encapsulin nanocompartment"/>
    <property type="evidence" value="ECO:0007669"/>
    <property type="project" value="UniProtKB-SubCell"/>
</dbReference>
<protein>
    <recommendedName>
        <fullName evidence="9">Ferritin</fullName>
    </recommendedName>
</protein>
<accession>E3H8E1</accession>
<evidence type="ECO:0000313" key="7">
    <source>
        <dbReference type="EMBL" id="ADO82708.1"/>
    </source>
</evidence>
<evidence type="ECO:0008006" key="9">
    <source>
        <dbReference type="Google" id="ProtNLM"/>
    </source>
</evidence>
<keyword evidence="2" id="KW-0479">Metal-binding</keyword>
<dbReference type="Proteomes" id="UP000006875">
    <property type="component" value="Chromosome"/>
</dbReference>
<dbReference type="InterPro" id="IPR009078">
    <property type="entry name" value="Ferritin-like_SF"/>
</dbReference>
<dbReference type="EMBL" id="CP002281">
    <property type="protein sequence ID" value="ADO82708.1"/>
    <property type="molecule type" value="Genomic_DNA"/>
</dbReference>
<evidence type="ECO:0000256" key="4">
    <source>
        <dbReference type="ARBA" id="ARBA00033738"/>
    </source>
</evidence>
<sequence>MNNQFHEPFELLSEKTKDVTRAINSLREELEAVDWYNQRADVATDDELRSILEHNRNEEMEHAVMLMEWLRRNMDGWNEEMQTYFFTNSPVTSLEEEAEQSDEPKDSIAFGKSLNIGSMK</sequence>
<dbReference type="OrthoDB" id="9796238at2"/>
<keyword evidence="1" id="KW-0409">Iron storage</keyword>
<dbReference type="GO" id="GO:0004322">
    <property type="term" value="F:ferroxidase activity"/>
    <property type="evidence" value="ECO:0007669"/>
    <property type="project" value="InterPro"/>
</dbReference>
<dbReference type="Pfam" id="PF22277">
    <property type="entry name" value="EncFtn-like"/>
    <property type="match status" value="1"/>
</dbReference>
<name>E3H8E1_ILYPC</name>
<gene>
    <name evidence="7" type="ordered locus">Ilyop_0925</name>
</gene>
<dbReference type="GO" id="GO:0046872">
    <property type="term" value="F:metal ion binding"/>
    <property type="evidence" value="ECO:0007669"/>
    <property type="project" value="UniProtKB-KW"/>
</dbReference>
<dbReference type="GO" id="GO:0006879">
    <property type="term" value="P:intracellular iron ion homeostasis"/>
    <property type="evidence" value="ECO:0007669"/>
    <property type="project" value="UniProtKB-KW"/>
</dbReference>
<keyword evidence="3" id="KW-0408">Iron</keyword>
<feature type="region of interest" description="Disordered" evidence="6">
    <location>
        <begin position="94"/>
        <end position="120"/>
    </location>
</feature>
<evidence type="ECO:0000313" key="8">
    <source>
        <dbReference type="Proteomes" id="UP000006875"/>
    </source>
</evidence>
<dbReference type="Gene3D" id="6.10.140.1960">
    <property type="match status" value="1"/>
</dbReference>
<evidence type="ECO:0000256" key="1">
    <source>
        <dbReference type="ARBA" id="ARBA00022434"/>
    </source>
</evidence>
<reference evidence="7 8" key="1">
    <citation type="journal article" date="2010" name="Stand. Genomic Sci.">
        <title>Complete genome sequence of Ilyobacter polytropus type strain (CuHbu1).</title>
        <authorList>
            <person name="Sikorski J."/>
            <person name="Chertkov O."/>
            <person name="Lapidus A."/>
            <person name="Nolan M."/>
            <person name="Lucas S."/>
            <person name="Del Rio T.G."/>
            <person name="Tice H."/>
            <person name="Cheng J.F."/>
            <person name="Tapia R."/>
            <person name="Han C."/>
            <person name="Goodwin L."/>
            <person name="Pitluck S."/>
            <person name="Liolios K."/>
            <person name="Ivanova N."/>
            <person name="Mavromatis K."/>
            <person name="Mikhailova N."/>
            <person name="Pati A."/>
            <person name="Chen A."/>
            <person name="Palaniappan K."/>
            <person name="Land M."/>
            <person name="Hauser L."/>
            <person name="Chang Y.J."/>
            <person name="Jeffries C.D."/>
            <person name="Brambilla E."/>
            <person name="Yasawong M."/>
            <person name="Rohde M."/>
            <person name="Pukall R."/>
            <person name="Spring S."/>
            <person name="Goker M."/>
            <person name="Woyke T."/>
            <person name="Bristow J."/>
            <person name="Eisen J.A."/>
            <person name="Markowitz V."/>
            <person name="Hugenholtz P."/>
            <person name="Kyrpides N.C."/>
            <person name="Klenk H.P."/>
        </authorList>
    </citation>
    <scope>NUCLEOTIDE SEQUENCE [LARGE SCALE GENOMIC DNA]</scope>
    <source>
        <strain evidence="8">ATCC 51220 / DSM 2926 / LMG 16218 / CuHBu1</strain>
    </source>
</reference>
<dbReference type="RefSeq" id="WP_013387377.1">
    <property type="nucleotide sequence ID" value="NC_014632.1"/>
</dbReference>
<dbReference type="KEGG" id="ipo:Ilyop_0925"/>
<organism evidence="7 8">
    <name type="scientific">Ilyobacter polytropus (strain ATCC 51220 / DSM 2926 / LMG 16218 / CuHBu1)</name>
    <dbReference type="NCBI Taxonomy" id="572544"/>
    <lineage>
        <taxon>Bacteria</taxon>
        <taxon>Fusobacteriati</taxon>
        <taxon>Fusobacteriota</taxon>
        <taxon>Fusobacteriia</taxon>
        <taxon>Fusobacteriales</taxon>
        <taxon>Fusobacteriaceae</taxon>
        <taxon>Ilyobacter</taxon>
    </lineage>
</organism>
<evidence type="ECO:0000256" key="6">
    <source>
        <dbReference type="SAM" id="MobiDB-lite"/>
    </source>
</evidence>
<dbReference type="CDD" id="cd00657">
    <property type="entry name" value="Ferritin_like"/>
    <property type="match status" value="1"/>
</dbReference>
<proteinExistence type="predicted"/>
<evidence type="ECO:0000256" key="5">
    <source>
        <dbReference type="ARBA" id="ARBA00033787"/>
    </source>
</evidence>
<dbReference type="NCBIfam" id="TIGR04535">
    <property type="entry name" value="ferrit_encaps"/>
    <property type="match status" value="1"/>
</dbReference>
<evidence type="ECO:0000256" key="2">
    <source>
        <dbReference type="ARBA" id="ARBA00022723"/>
    </source>
</evidence>
<dbReference type="HOGENOM" id="CLU_161402_0_0_0"/>
<dbReference type="InterPro" id="IPR054581">
    <property type="entry name" value="EncFtn-like"/>
</dbReference>
<comment type="subcellular location">
    <subcellularLocation>
        <location evidence="4">Encapsulin nanocompartment</location>
    </subcellularLocation>
</comment>
<dbReference type="SUPFAM" id="SSF47240">
    <property type="entry name" value="Ferritin-like"/>
    <property type="match status" value="1"/>
</dbReference>
<dbReference type="AlphaFoldDB" id="E3H8E1"/>
<evidence type="ECO:0000256" key="3">
    <source>
        <dbReference type="ARBA" id="ARBA00023004"/>
    </source>
</evidence>
<dbReference type="STRING" id="572544.Ilyop_0925"/>